<evidence type="ECO:0000313" key="1">
    <source>
        <dbReference type="EMBL" id="MEC5386848.1"/>
    </source>
</evidence>
<dbReference type="RefSeq" id="WP_327599806.1">
    <property type="nucleotide sequence ID" value="NZ_JAYXHS010000002.1"/>
</dbReference>
<name>A0ABU6K732_9RHOO</name>
<evidence type="ECO:0000313" key="2">
    <source>
        <dbReference type="Proteomes" id="UP001331561"/>
    </source>
</evidence>
<protein>
    <submittedName>
        <fullName evidence="1">Uncharacterized protein</fullName>
    </submittedName>
</protein>
<gene>
    <name evidence="1" type="ORF">VVD49_14030</name>
</gene>
<accession>A0ABU6K732</accession>
<reference evidence="1 2" key="1">
    <citation type="submission" date="2024-01" db="EMBL/GenBank/DDBJ databases">
        <title>Uliginosibacterium soil sp. nov.</title>
        <authorList>
            <person name="Lv Y."/>
        </authorList>
    </citation>
    <scope>NUCLEOTIDE SEQUENCE [LARGE SCALE GENOMIC DNA]</scope>
    <source>
        <strain evidence="1 2">H3</strain>
    </source>
</reference>
<organism evidence="1 2">
    <name type="scientific">Uliginosibacterium silvisoli</name>
    <dbReference type="NCBI Taxonomy" id="3114758"/>
    <lineage>
        <taxon>Bacteria</taxon>
        <taxon>Pseudomonadati</taxon>
        <taxon>Pseudomonadota</taxon>
        <taxon>Betaproteobacteria</taxon>
        <taxon>Rhodocyclales</taxon>
        <taxon>Zoogloeaceae</taxon>
        <taxon>Uliginosibacterium</taxon>
    </lineage>
</organism>
<dbReference type="Proteomes" id="UP001331561">
    <property type="component" value="Unassembled WGS sequence"/>
</dbReference>
<comment type="caution">
    <text evidence="1">The sequence shown here is derived from an EMBL/GenBank/DDBJ whole genome shotgun (WGS) entry which is preliminary data.</text>
</comment>
<keyword evidence="2" id="KW-1185">Reference proteome</keyword>
<dbReference type="EMBL" id="JAYXHS010000002">
    <property type="protein sequence ID" value="MEC5386848.1"/>
    <property type="molecule type" value="Genomic_DNA"/>
</dbReference>
<proteinExistence type="predicted"/>
<sequence length="49" mass="5697">MKFKPASWNKWNWRASLARKRAKRAAASFDNFFPMCFVPESSSARRTSA</sequence>